<feature type="domain" description="Toprim" evidence="13">
    <location>
        <begin position="2"/>
        <end position="142"/>
    </location>
</feature>
<dbReference type="InterPro" id="IPR003602">
    <property type="entry name" value="Topo_IA_DNA-bd_dom"/>
</dbReference>
<evidence type="ECO:0000313" key="16">
    <source>
        <dbReference type="Proteomes" id="UP001244564"/>
    </source>
</evidence>
<evidence type="ECO:0000259" key="13">
    <source>
        <dbReference type="PROSITE" id="PS50880"/>
    </source>
</evidence>
<dbReference type="InterPro" id="IPR013826">
    <property type="entry name" value="Topo_IA_cen_sub3"/>
</dbReference>
<dbReference type="SUPFAM" id="SSF56712">
    <property type="entry name" value="Prokaryotic type I DNA topoisomerase"/>
    <property type="match status" value="1"/>
</dbReference>
<evidence type="ECO:0000256" key="8">
    <source>
        <dbReference type="ARBA" id="ARBA00023235"/>
    </source>
</evidence>
<dbReference type="PRINTS" id="PR00417">
    <property type="entry name" value="PRTPISMRASEI"/>
</dbReference>
<keyword evidence="7" id="KW-0238">DNA-binding</keyword>
<protein>
    <recommendedName>
        <fullName evidence="3">DNA topoisomerase</fullName>
        <ecNumber evidence="3">5.6.2.1</ecNumber>
    </recommendedName>
    <alternativeName>
        <fullName evidence="12">Omega-protein</fullName>
    </alternativeName>
    <alternativeName>
        <fullName evidence="11">Relaxing enzyme</fullName>
    </alternativeName>
    <alternativeName>
        <fullName evidence="9">Swivelase</fullName>
    </alternativeName>
    <alternativeName>
        <fullName evidence="10">Untwisting enzyme</fullName>
    </alternativeName>
</protein>
<organism evidence="15 16">
    <name type="scientific">Lysinibacillus capsici</name>
    <dbReference type="NCBI Taxonomy" id="2115968"/>
    <lineage>
        <taxon>Bacteria</taxon>
        <taxon>Bacillati</taxon>
        <taxon>Bacillota</taxon>
        <taxon>Bacilli</taxon>
        <taxon>Bacillales</taxon>
        <taxon>Bacillaceae</taxon>
        <taxon>Lysinibacillus</taxon>
    </lineage>
</organism>
<comment type="similarity">
    <text evidence="2">Belongs to the type IA topoisomerase family.</text>
</comment>
<dbReference type="PROSITE" id="PS00396">
    <property type="entry name" value="TOPO_IA_1"/>
    <property type="match status" value="1"/>
</dbReference>
<dbReference type="Gene3D" id="1.10.290.10">
    <property type="entry name" value="Topoisomerase I, domain 4"/>
    <property type="match status" value="1"/>
</dbReference>
<evidence type="ECO:0000256" key="2">
    <source>
        <dbReference type="ARBA" id="ARBA00009446"/>
    </source>
</evidence>
<evidence type="ECO:0000256" key="6">
    <source>
        <dbReference type="ARBA" id="ARBA00023029"/>
    </source>
</evidence>
<name>A0ABY8KHU4_9BACI</name>
<dbReference type="Proteomes" id="UP001244564">
    <property type="component" value="Chromosome"/>
</dbReference>
<evidence type="ECO:0000256" key="7">
    <source>
        <dbReference type="ARBA" id="ARBA00023125"/>
    </source>
</evidence>
<dbReference type="InterPro" id="IPR000380">
    <property type="entry name" value="Topo_IA"/>
</dbReference>
<evidence type="ECO:0000256" key="4">
    <source>
        <dbReference type="ARBA" id="ARBA00022723"/>
    </source>
</evidence>
<dbReference type="InterPro" id="IPR013497">
    <property type="entry name" value="Topo_IA_cen"/>
</dbReference>
<dbReference type="InterPro" id="IPR005738">
    <property type="entry name" value="TopoIII"/>
</dbReference>
<comment type="catalytic activity">
    <reaction evidence="1">
        <text>ATP-independent breakage of single-stranded DNA, followed by passage and rejoining.</text>
        <dbReference type="EC" id="5.6.2.1"/>
    </reaction>
</comment>
<proteinExistence type="inferred from homology"/>
<evidence type="ECO:0000256" key="11">
    <source>
        <dbReference type="ARBA" id="ARBA00032235"/>
    </source>
</evidence>
<dbReference type="SMART" id="SM00437">
    <property type="entry name" value="TOP1Ac"/>
    <property type="match status" value="1"/>
</dbReference>
<gene>
    <name evidence="15" type="primary">topB</name>
    <name evidence="15" type="ORF">QBO96_02065</name>
</gene>
<dbReference type="SMART" id="SM00436">
    <property type="entry name" value="TOP1Bc"/>
    <property type="match status" value="1"/>
</dbReference>
<evidence type="ECO:0000256" key="1">
    <source>
        <dbReference type="ARBA" id="ARBA00000213"/>
    </source>
</evidence>
<sequence>MNTVILAEKPSQAKAYAEAFEVAKREKTHIELKPCSTFPDGAVITWGIGHLVGLKMPGEYRKEWKNWDIKNLPIIPAQFEYKVSEDKKVQFNAVKKLINNADVVINACDIDREGSNIFYSTFNMTGAKNKTIKRLWINSLEVDEIVKGFQSLQSNEKDLLMYSEAKTRQISDWLVGMNASPLYSLLLQNKGLNASLSIGRVQSPLVYMIYQHQKEIENFVSKPFFELVGHFKSTNGQYTGKAKVKTDTLKELISFLEEKNLVLNKEITGEVLEIETKEKHIKSPRLHSLSTLQKIANKRWKYSPSKVLEIMQSLYEKKIVTYPRTSINFITENEFVYLSNNVENYMQLINVDFTPNKVANKRYVDGTKVQEHYAIIPTKTIPSANTLNSLSVEEKHIYDEVLRNTLAMFHSDYLYEETKIVTAVNNVKFETVGKVEIEKGWKALFVQSDDEEHVENGSNKVLPSVSKDERVLSILQSKEGHTTPPKPYTEGDLVKVMKNAGKTVDDESDKEILNEVEGLGTEATRSSIIETIKKNGYITVTKNIVSVTNKGKILCEAIEGTLLASPVMTAKWEGKLKEIGTGKSSPENFISNIKAFIMNLIQEAPKKIGQVSNIEQTIKIEQANNNKGNCPCCKKGQMIDRKTFLGCSEYKNGCKFSINKIIATKKLTEKNINDLLEKGITSVIKGFKSKTDKSFDAKLKVTGDKVTFEFSK</sequence>
<dbReference type="NCBIfam" id="TIGR01056">
    <property type="entry name" value="topB"/>
    <property type="match status" value="1"/>
</dbReference>
<dbReference type="GO" id="GO:0003917">
    <property type="term" value="F:DNA topoisomerase type I (single strand cut, ATP-independent) activity"/>
    <property type="evidence" value="ECO:0007669"/>
    <property type="project" value="UniProtKB-EC"/>
</dbReference>
<dbReference type="InterPro" id="IPR003601">
    <property type="entry name" value="Topo_IA_2"/>
</dbReference>
<reference evidence="15 16" key="1">
    <citation type="submission" date="2023-04" db="EMBL/GenBank/DDBJ databases">
        <title>Genomic of Lysinibacillus capsici TSBLM.</title>
        <authorList>
            <person name="Hu X.S."/>
            <person name="Yu C.H."/>
        </authorList>
    </citation>
    <scope>NUCLEOTIDE SEQUENCE [LARGE SCALE GENOMIC DNA]</scope>
    <source>
        <strain evidence="15 16">TSBLM</strain>
    </source>
</reference>
<evidence type="ECO:0000313" key="15">
    <source>
        <dbReference type="EMBL" id="WGF39070.1"/>
    </source>
</evidence>
<dbReference type="RefSeq" id="WP_279494835.1">
    <property type="nucleotide sequence ID" value="NZ_CP122283.1"/>
</dbReference>
<dbReference type="InterPro" id="IPR034144">
    <property type="entry name" value="TOPRIM_TopoIII"/>
</dbReference>
<dbReference type="InterPro" id="IPR023406">
    <property type="entry name" value="Topo_IA_AS"/>
</dbReference>
<dbReference type="Pfam" id="PF01751">
    <property type="entry name" value="Toprim"/>
    <property type="match status" value="1"/>
</dbReference>
<dbReference type="InterPro" id="IPR013825">
    <property type="entry name" value="Topo_IA_cen_sub2"/>
</dbReference>
<dbReference type="InterPro" id="IPR013824">
    <property type="entry name" value="Topo_IA_cen_sub1"/>
</dbReference>
<keyword evidence="6" id="KW-0799">Topoisomerase</keyword>
<dbReference type="InterPro" id="IPR006171">
    <property type="entry name" value="TOPRIM_dom"/>
</dbReference>
<dbReference type="CDD" id="cd03362">
    <property type="entry name" value="TOPRIM_TopoIA_TopoIII"/>
    <property type="match status" value="1"/>
</dbReference>
<dbReference type="Gene3D" id="3.40.50.140">
    <property type="match status" value="1"/>
</dbReference>
<dbReference type="PROSITE" id="PS52039">
    <property type="entry name" value="TOPO_IA_2"/>
    <property type="match status" value="1"/>
</dbReference>
<keyword evidence="8 15" id="KW-0413">Isomerase</keyword>
<dbReference type="EC" id="5.6.2.1" evidence="3"/>
<dbReference type="SMART" id="SM00493">
    <property type="entry name" value="TOPRIM"/>
    <property type="match status" value="1"/>
</dbReference>
<dbReference type="PANTHER" id="PTHR11390">
    <property type="entry name" value="PROKARYOTIC DNA TOPOISOMERASE"/>
    <property type="match status" value="1"/>
</dbReference>
<evidence type="ECO:0000256" key="5">
    <source>
        <dbReference type="ARBA" id="ARBA00022842"/>
    </source>
</evidence>
<keyword evidence="4" id="KW-0479">Metal-binding</keyword>
<keyword evidence="16" id="KW-1185">Reference proteome</keyword>
<dbReference type="CDD" id="cd00186">
    <property type="entry name" value="TOP1Ac"/>
    <property type="match status" value="1"/>
</dbReference>
<dbReference type="InterPro" id="IPR023405">
    <property type="entry name" value="Topo_IA_core_domain"/>
</dbReference>
<evidence type="ECO:0000256" key="10">
    <source>
        <dbReference type="ARBA" id="ARBA00031985"/>
    </source>
</evidence>
<evidence type="ECO:0000256" key="9">
    <source>
        <dbReference type="ARBA" id="ARBA00030003"/>
    </source>
</evidence>
<keyword evidence="5" id="KW-0460">Magnesium</keyword>
<dbReference type="EMBL" id="CP122283">
    <property type="protein sequence ID" value="WGF39070.1"/>
    <property type="molecule type" value="Genomic_DNA"/>
</dbReference>
<evidence type="ECO:0000259" key="14">
    <source>
        <dbReference type="PROSITE" id="PS52039"/>
    </source>
</evidence>
<dbReference type="PANTHER" id="PTHR11390:SF21">
    <property type="entry name" value="DNA TOPOISOMERASE 3-ALPHA"/>
    <property type="match status" value="1"/>
</dbReference>
<dbReference type="Gene3D" id="1.10.460.10">
    <property type="entry name" value="Topoisomerase I, domain 2"/>
    <property type="match status" value="1"/>
</dbReference>
<dbReference type="Pfam" id="PF13342">
    <property type="entry name" value="Toprim_Crpt"/>
    <property type="match status" value="1"/>
</dbReference>
<evidence type="ECO:0000256" key="3">
    <source>
        <dbReference type="ARBA" id="ARBA00012891"/>
    </source>
</evidence>
<dbReference type="PROSITE" id="PS50880">
    <property type="entry name" value="TOPRIM"/>
    <property type="match status" value="1"/>
</dbReference>
<accession>A0ABY8KHU4</accession>
<dbReference type="Gene3D" id="2.70.20.10">
    <property type="entry name" value="Topoisomerase I, domain 3"/>
    <property type="match status" value="1"/>
</dbReference>
<dbReference type="Pfam" id="PF01131">
    <property type="entry name" value="Topoisom_bac"/>
    <property type="match status" value="1"/>
</dbReference>
<evidence type="ECO:0000256" key="12">
    <source>
        <dbReference type="ARBA" id="ARBA00032877"/>
    </source>
</evidence>
<dbReference type="InterPro" id="IPR025589">
    <property type="entry name" value="Toprim_C_rpt"/>
</dbReference>
<feature type="domain" description="Topo IA-type catalytic" evidence="14">
    <location>
        <begin position="158"/>
        <end position="601"/>
    </location>
</feature>